<sequence length="505" mass="57771">MKNFESAYVSLKQILLIDTAMNESDTIEVIKAVFRMAEWCADHLRDVEGWRSAGLPISTASNECAKLFDAALRQFVSWSDCKQLGGLEQTLKDMNTADKTAVLPRILSLGLEAIGTGVSVRSSEKFRKELEQLQMDAKNYGNEREKMHAQAVQQFGEGKQSAAANTWEEILKRYPTDLMAIKFAHDTYFYLGDAKMIRDSVYAVLPKHKGTEPCYSYLHGMLAFGLEECEQYAEAEKEALNALEQNRYDCWATHARAHVLEMEGRFDEGIAFLESTVEDWKPGWMLAAHNYWHNALYYIERHKNYEVPLTIFDKEICPRAVKSGAMLDIVDAVSMLWRLELEGVDVGNRWRDLPILSEHVNDHALFFNDIHMSVALQKGGYKDDEIKMWQSLQEFSKTVGDEYDQARICREVGVLIHEGMSQYILKDYDQCVSRIFPIRDKIYTIGGSNAQRDLFTQTLIHACIKSSNAEIFSKATTLLEERNAIKKNSPISERLAVKFRLQHPI</sequence>
<reference evidence="6 7" key="1">
    <citation type="submission" date="2023-08" db="EMBL/GenBank/DDBJ databases">
        <title>A Necator americanus chromosomal reference genome.</title>
        <authorList>
            <person name="Ilik V."/>
            <person name="Petrzelkova K.J."/>
            <person name="Pardy F."/>
            <person name="Fuh T."/>
            <person name="Niatou-Singa F.S."/>
            <person name="Gouil Q."/>
            <person name="Baker L."/>
            <person name="Ritchie M.E."/>
            <person name="Jex A.R."/>
            <person name="Gazzola D."/>
            <person name="Li H."/>
            <person name="Toshio Fujiwara R."/>
            <person name="Zhan B."/>
            <person name="Aroian R.V."/>
            <person name="Pafco B."/>
            <person name="Schwarz E.M."/>
        </authorList>
    </citation>
    <scope>NUCLEOTIDE SEQUENCE [LARGE SCALE GENOMIC DNA]</scope>
    <source>
        <strain evidence="6 7">Aroian</strain>
        <tissue evidence="6">Whole animal</tissue>
    </source>
</reference>
<dbReference type="InterPro" id="IPR011990">
    <property type="entry name" value="TPR-like_helical_dom_sf"/>
</dbReference>
<comment type="caution">
    <text evidence="6">The sequence shown here is derived from an EMBL/GenBank/DDBJ whole genome shotgun (WGS) entry which is preliminary data.</text>
</comment>
<evidence type="ECO:0000256" key="2">
    <source>
        <dbReference type="ARBA" id="ARBA00019992"/>
    </source>
</evidence>
<keyword evidence="7" id="KW-1185">Reference proteome</keyword>
<keyword evidence="3" id="KW-0677">Repeat</keyword>
<dbReference type="CDD" id="cd05804">
    <property type="entry name" value="StaR_like"/>
    <property type="match status" value="1"/>
</dbReference>
<name>A0ABR1C250_NECAM</name>
<evidence type="ECO:0000256" key="4">
    <source>
        <dbReference type="ARBA" id="ARBA00022803"/>
    </source>
</evidence>
<dbReference type="InterPro" id="IPR033891">
    <property type="entry name" value="TTC38"/>
</dbReference>
<organism evidence="6 7">
    <name type="scientific">Necator americanus</name>
    <name type="common">Human hookworm</name>
    <dbReference type="NCBI Taxonomy" id="51031"/>
    <lineage>
        <taxon>Eukaryota</taxon>
        <taxon>Metazoa</taxon>
        <taxon>Ecdysozoa</taxon>
        <taxon>Nematoda</taxon>
        <taxon>Chromadorea</taxon>
        <taxon>Rhabditida</taxon>
        <taxon>Rhabditina</taxon>
        <taxon>Rhabditomorpha</taxon>
        <taxon>Strongyloidea</taxon>
        <taxon>Ancylostomatidae</taxon>
        <taxon>Bunostominae</taxon>
        <taxon>Necator</taxon>
    </lineage>
</organism>
<evidence type="ECO:0000313" key="7">
    <source>
        <dbReference type="Proteomes" id="UP001303046"/>
    </source>
</evidence>
<dbReference type="PANTHER" id="PTHR16263">
    <property type="entry name" value="TETRATRICOPEPTIDE REPEAT PROTEIN 38"/>
    <property type="match status" value="1"/>
</dbReference>
<dbReference type="Gene3D" id="1.25.40.10">
    <property type="entry name" value="Tetratricopeptide repeat domain"/>
    <property type="match status" value="1"/>
</dbReference>
<gene>
    <name evidence="6" type="primary">Necator_chrII.g4569</name>
    <name evidence="6" type="ORF">RB195_016777</name>
</gene>
<evidence type="ECO:0000256" key="1">
    <source>
        <dbReference type="ARBA" id="ARBA00005857"/>
    </source>
</evidence>
<dbReference type="EMBL" id="JAVFWL010000002">
    <property type="protein sequence ID" value="KAK6732617.1"/>
    <property type="molecule type" value="Genomic_DNA"/>
</dbReference>
<evidence type="ECO:0000313" key="6">
    <source>
        <dbReference type="EMBL" id="KAK6732617.1"/>
    </source>
</evidence>
<dbReference type="SUPFAM" id="SSF48452">
    <property type="entry name" value="TPR-like"/>
    <property type="match status" value="1"/>
</dbReference>
<accession>A0ABR1C250</accession>
<comment type="similarity">
    <text evidence="1">Belongs to the TTC38 family.</text>
</comment>
<feature type="coiled-coil region" evidence="5">
    <location>
        <begin position="123"/>
        <end position="150"/>
    </location>
</feature>
<keyword evidence="4" id="KW-0802">TPR repeat</keyword>
<protein>
    <recommendedName>
        <fullName evidence="2">Tetratricopeptide repeat protein 38</fullName>
    </recommendedName>
</protein>
<evidence type="ECO:0000256" key="5">
    <source>
        <dbReference type="SAM" id="Coils"/>
    </source>
</evidence>
<evidence type="ECO:0000256" key="3">
    <source>
        <dbReference type="ARBA" id="ARBA00022737"/>
    </source>
</evidence>
<keyword evidence="5" id="KW-0175">Coiled coil</keyword>
<dbReference type="PANTHER" id="PTHR16263:SF4">
    <property type="entry name" value="TETRATRICOPEPTIDE REPEAT PROTEIN 38"/>
    <property type="match status" value="1"/>
</dbReference>
<proteinExistence type="inferred from homology"/>
<dbReference type="Proteomes" id="UP001303046">
    <property type="component" value="Unassembled WGS sequence"/>
</dbReference>